<evidence type="ECO:0000256" key="5">
    <source>
        <dbReference type="ARBA" id="ARBA00022927"/>
    </source>
</evidence>
<organism evidence="11 12">
    <name type="scientific">Phycicoccus sonneratiae</name>
    <dbReference type="NCBI Taxonomy" id="2807628"/>
    <lineage>
        <taxon>Bacteria</taxon>
        <taxon>Bacillati</taxon>
        <taxon>Actinomycetota</taxon>
        <taxon>Actinomycetes</taxon>
        <taxon>Micrococcales</taxon>
        <taxon>Intrasporangiaceae</taxon>
        <taxon>Phycicoccus</taxon>
    </lineage>
</organism>
<dbReference type="HAMAP" id="MF_00236">
    <property type="entry name" value="TatA_E"/>
    <property type="match status" value="1"/>
</dbReference>
<feature type="region of interest" description="Disordered" evidence="10">
    <location>
        <begin position="41"/>
        <end position="102"/>
    </location>
</feature>
<keyword evidence="8 9" id="KW-0472">Membrane</keyword>
<dbReference type="NCBIfam" id="TIGR01411">
    <property type="entry name" value="tatAE"/>
    <property type="match status" value="1"/>
</dbReference>
<evidence type="ECO:0000256" key="3">
    <source>
        <dbReference type="ARBA" id="ARBA00022475"/>
    </source>
</evidence>
<dbReference type="PRINTS" id="PR01506">
    <property type="entry name" value="TATBPROTEIN"/>
</dbReference>
<name>A0ABS2CIF5_9MICO</name>
<dbReference type="Pfam" id="PF02416">
    <property type="entry name" value="TatA_B_E"/>
    <property type="match status" value="1"/>
</dbReference>
<evidence type="ECO:0000256" key="6">
    <source>
        <dbReference type="ARBA" id="ARBA00022989"/>
    </source>
</evidence>
<dbReference type="Proteomes" id="UP001430172">
    <property type="component" value="Unassembled WGS sequence"/>
</dbReference>
<evidence type="ECO:0000256" key="8">
    <source>
        <dbReference type="ARBA" id="ARBA00023136"/>
    </source>
</evidence>
<comment type="similarity">
    <text evidence="9">Belongs to the TatA/E family.</text>
</comment>
<evidence type="ECO:0000313" key="12">
    <source>
        <dbReference type="Proteomes" id="UP001430172"/>
    </source>
</evidence>
<reference evidence="11" key="1">
    <citation type="submission" date="2021-02" db="EMBL/GenBank/DDBJ databases">
        <title>Phycicoccus sp. MQZ13P-5T, whole genome shotgun sequence.</title>
        <authorList>
            <person name="Tuo L."/>
        </authorList>
    </citation>
    <scope>NUCLEOTIDE SEQUENCE</scope>
    <source>
        <strain evidence="11">MQZ13P-5</strain>
    </source>
</reference>
<dbReference type="PANTHER" id="PTHR42982">
    <property type="entry name" value="SEC-INDEPENDENT PROTEIN TRANSLOCASE PROTEIN TATA"/>
    <property type="match status" value="1"/>
</dbReference>
<keyword evidence="3 9" id="KW-1003">Cell membrane</keyword>
<dbReference type="InterPro" id="IPR006312">
    <property type="entry name" value="TatA/E"/>
</dbReference>
<dbReference type="InterPro" id="IPR003369">
    <property type="entry name" value="TatA/B/E"/>
</dbReference>
<protein>
    <recommendedName>
        <fullName evidence="9">Sec-independent protein translocase protein TatA</fullName>
    </recommendedName>
</protein>
<dbReference type="PANTHER" id="PTHR42982:SF8">
    <property type="entry name" value="SEC-INDEPENDENT PROTEIN TRANSLOCASE PROTEIN TATA"/>
    <property type="match status" value="1"/>
</dbReference>
<comment type="caution">
    <text evidence="11">The sequence shown here is derived from an EMBL/GenBank/DDBJ whole genome shotgun (WGS) entry which is preliminary data.</text>
</comment>
<evidence type="ECO:0000256" key="1">
    <source>
        <dbReference type="ARBA" id="ARBA00004162"/>
    </source>
</evidence>
<keyword evidence="12" id="KW-1185">Reference proteome</keyword>
<evidence type="ECO:0000256" key="2">
    <source>
        <dbReference type="ARBA" id="ARBA00022448"/>
    </source>
</evidence>
<feature type="transmembrane region" description="Helical" evidence="9">
    <location>
        <begin position="6"/>
        <end position="25"/>
    </location>
</feature>
<evidence type="ECO:0000256" key="9">
    <source>
        <dbReference type="HAMAP-Rule" id="MF_00236"/>
    </source>
</evidence>
<dbReference type="EMBL" id="JAFDVD010000005">
    <property type="protein sequence ID" value="MBM6399642.1"/>
    <property type="molecule type" value="Genomic_DNA"/>
</dbReference>
<sequence length="102" mass="10955">MGRIGPTEIIIIAVLVIVVFGWKRLPDAARSLGRSARVFKSEVDEMKKENEAGKSSASAETVRGESITQSRPVDDDVVTPDPNGNAVHEKTPRTDNQSGPVA</sequence>
<dbReference type="Gene3D" id="1.20.5.3310">
    <property type="match status" value="1"/>
</dbReference>
<keyword evidence="2 9" id="KW-0813">Transport</keyword>
<dbReference type="NCBIfam" id="NF001854">
    <property type="entry name" value="PRK00575.1"/>
    <property type="match status" value="1"/>
</dbReference>
<accession>A0ABS2CIF5</accession>
<keyword evidence="5 9" id="KW-0653">Protein transport</keyword>
<comment type="subcellular location">
    <subcellularLocation>
        <location evidence="1 9">Cell membrane</location>
        <topology evidence="1 9">Single-pass membrane protein</topology>
    </subcellularLocation>
</comment>
<proteinExistence type="inferred from homology"/>
<evidence type="ECO:0000256" key="4">
    <source>
        <dbReference type="ARBA" id="ARBA00022692"/>
    </source>
</evidence>
<keyword evidence="6 9" id="KW-1133">Transmembrane helix</keyword>
<dbReference type="RefSeq" id="WP_204130121.1">
    <property type="nucleotide sequence ID" value="NZ_JAFDVD010000005.1"/>
</dbReference>
<keyword evidence="4 9" id="KW-0812">Transmembrane</keyword>
<comment type="subunit">
    <text evidence="9">The Tat system comprises two distinct complexes: a TatABC complex, containing multiple copies of TatA, TatB and TatC subunits, and a separate TatA complex, containing only TatA subunits. Substrates initially bind to the TatABC complex, which probably triggers association of the separate TatA complex to form the active translocon.</text>
</comment>
<feature type="compositionally biased region" description="Basic and acidic residues" evidence="10">
    <location>
        <begin position="41"/>
        <end position="52"/>
    </location>
</feature>
<evidence type="ECO:0000256" key="7">
    <source>
        <dbReference type="ARBA" id="ARBA00023010"/>
    </source>
</evidence>
<evidence type="ECO:0000313" key="11">
    <source>
        <dbReference type="EMBL" id="MBM6399642.1"/>
    </source>
</evidence>
<evidence type="ECO:0000256" key="10">
    <source>
        <dbReference type="SAM" id="MobiDB-lite"/>
    </source>
</evidence>
<keyword evidence="7 9" id="KW-0811">Translocation</keyword>
<comment type="function">
    <text evidence="9">Part of the twin-arginine translocation (Tat) system that transports large folded proteins containing a characteristic twin-arginine motif in their signal peptide across membranes. TatA could form the protein-conducting channel of the Tat system.</text>
</comment>
<gene>
    <name evidence="9 11" type="primary">tatA</name>
    <name evidence="11" type="ORF">JQN70_04505</name>
</gene>